<sequence length="564" mass="64095">MEIPPEMKDDFRNHLWACFKYLGLGEPTPVQYAMADALQNGPNDMQLQAGRGFGKSVITACLASWFLVRDHNSTIMVVSATGNKAVEFISMTRRILDLVPYCEHLRPGDHTTDNAFGFNVESRTRIGQDKSCYAKGITAQITGSHAEYLIFDDVEIEGNCETAVTRQKLLNKCLEAEQIRNVGGRVIFLGTPQIKDSIYNQLKTGYPVVKFPAIMPDGNVESECEDVSPWIFEQGFEAGDPTQPERFSLETLMERQAKVGPTLFSLHYKLDTSLADKDKYPLKLQDLIVLDLSPDLAPEKIVWATSTPNRTIPSFGMSGDCIYDPMWVSNDFNEYQDRIMFIDPSGRGKDETGVCIASFSNGYIFVHELLGLEGGYDQAVLRKITKLAYEYDVNHIRIESNYGDAMFNSLLRPVIVEACGQVAIEEYRVTGQKERRMLAALEPTMAQHRLVFDKKPARDETNQRQLTRLTERRGSLTHDDRVDVLSAACMYWEERLHVNVDHVIKKRKEQAHMDTIDMWQSDKRVEGLFGDRLSGALRHHDDIYKNNQPKKVGRSGRMQWGRRV</sequence>
<name>A0A218MKS6_9VIRU</name>
<dbReference type="InterPro" id="IPR047987">
    <property type="entry name" value="Gp19-like_virus"/>
</dbReference>
<reference evidence="2" key="1">
    <citation type="submission" date="2016-10" db="EMBL/GenBank/DDBJ databases">
        <authorList>
            <person name="Varghese N."/>
        </authorList>
    </citation>
    <scope>NUCLEOTIDE SEQUENCE</scope>
</reference>
<accession>A0A218MKS6</accession>
<evidence type="ECO:0000259" key="1">
    <source>
        <dbReference type="Pfam" id="PF22530"/>
    </source>
</evidence>
<reference evidence="2" key="2">
    <citation type="journal article" date="2017" name="Nat. Commun.">
        <title>Single-virus genomics reveals hidden cosmopolitan and abundant viruses.</title>
        <authorList>
            <person name="Martinez-Hernandez F."/>
            <person name="Fornas O."/>
            <person name="Lluesma Gomez M."/>
            <person name="Bolduc B."/>
            <person name="de la Cruz Pena M.J."/>
            <person name="Martinez J.M."/>
            <person name="Anton J."/>
            <person name="Gasol J.M."/>
            <person name="Rosselli R."/>
            <person name="Rodriguez-Valera F."/>
            <person name="Sullivan M.B."/>
            <person name="Acinas S.G."/>
            <person name="Martinez-Garcia M."/>
        </authorList>
    </citation>
    <scope>NUCLEOTIDE SEQUENCE</scope>
</reference>
<dbReference type="Gene3D" id="3.40.50.300">
    <property type="entry name" value="P-loop containing nucleotide triphosphate hydrolases"/>
    <property type="match status" value="1"/>
</dbReference>
<feature type="domain" description="Terminase large subunit ribonuclease H-like" evidence="1">
    <location>
        <begin position="342"/>
        <end position="450"/>
    </location>
</feature>
<dbReference type="InterPro" id="IPR054762">
    <property type="entry name" value="Gp19_RNaseH-like"/>
</dbReference>
<organism evidence="2">
    <name type="scientific">uncultured virus</name>
    <dbReference type="NCBI Taxonomy" id="340016"/>
    <lineage>
        <taxon>Viruses</taxon>
        <taxon>environmental samples</taxon>
    </lineage>
</organism>
<protein>
    <submittedName>
        <fullName evidence="2">Putative DNA maturase B</fullName>
    </submittedName>
</protein>
<dbReference type="EMBL" id="KY052801">
    <property type="protein sequence ID" value="ASE99883.1"/>
    <property type="molecule type" value="Genomic_DNA"/>
</dbReference>
<dbReference type="SUPFAM" id="SSF52540">
    <property type="entry name" value="P-loop containing nucleoside triphosphate hydrolases"/>
    <property type="match status" value="1"/>
</dbReference>
<dbReference type="InterPro" id="IPR027417">
    <property type="entry name" value="P-loop_NTPase"/>
</dbReference>
<dbReference type="NCBIfam" id="NF033889">
    <property type="entry name" value="termin_lrg_T7"/>
    <property type="match status" value="1"/>
</dbReference>
<dbReference type="Pfam" id="PF22530">
    <property type="entry name" value="Terminase-T7_RNaseH-like"/>
    <property type="match status" value="1"/>
</dbReference>
<evidence type="ECO:0000313" key="2">
    <source>
        <dbReference type="EMBL" id="ASE99883.1"/>
    </source>
</evidence>
<proteinExistence type="predicted"/>
<dbReference type="Gene3D" id="3.30.420.240">
    <property type="match status" value="1"/>
</dbReference>